<keyword evidence="3" id="KW-1185">Reference proteome</keyword>
<feature type="transmembrane region" description="Helical" evidence="1">
    <location>
        <begin position="119"/>
        <end position="137"/>
    </location>
</feature>
<dbReference type="OrthoDB" id="4405280at2759"/>
<proteinExistence type="predicted"/>
<evidence type="ECO:0000313" key="2">
    <source>
        <dbReference type="EMBL" id="ORX51027.1"/>
    </source>
</evidence>
<name>A0A1Y1VA44_9FUNG</name>
<dbReference type="Proteomes" id="UP000193719">
    <property type="component" value="Unassembled WGS sequence"/>
</dbReference>
<keyword evidence="1" id="KW-1133">Transmembrane helix</keyword>
<dbReference type="EMBL" id="MCFH01000019">
    <property type="protein sequence ID" value="ORX51027.1"/>
    <property type="molecule type" value="Genomic_DNA"/>
</dbReference>
<accession>A0A1Y1VA44</accession>
<reference evidence="2 3" key="2">
    <citation type="submission" date="2016-08" db="EMBL/GenBank/DDBJ databases">
        <title>Pervasive Adenine N6-methylation of Active Genes in Fungi.</title>
        <authorList>
            <consortium name="DOE Joint Genome Institute"/>
            <person name="Mondo S.J."/>
            <person name="Dannebaum R.O."/>
            <person name="Kuo R.C."/>
            <person name="Labutti K."/>
            <person name="Haridas S."/>
            <person name="Kuo A."/>
            <person name="Salamov A."/>
            <person name="Ahrendt S.R."/>
            <person name="Lipzen A."/>
            <person name="Sullivan W."/>
            <person name="Andreopoulos W.B."/>
            <person name="Clum A."/>
            <person name="Lindquist E."/>
            <person name="Daum C."/>
            <person name="Ramamoorthy G.K."/>
            <person name="Gryganskyi A."/>
            <person name="Culley D."/>
            <person name="Magnuson J.K."/>
            <person name="James T.Y."/>
            <person name="O'Malley M.A."/>
            <person name="Stajich J.E."/>
            <person name="Spatafora J.W."/>
            <person name="Visel A."/>
            <person name="Grigoriev I.V."/>
        </authorList>
    </citation>
    <scope>NUCLEOTIDE SEQUENCE [LARGE SCALE GENOMIC DNA]</scope>
    <source>
        <strain evidence="3">finn</strain>
    </source>
</reference>
<evidence type="ECO:0000256" key="1">
    <source>
        <dbReference type="SAM" id="Phobius"/>
    </source>
</evidence>
<evidence type="ECO:0000313" key="3">
    <source>
        <dbReference type="Proteomes" id="UP000193719"/>
    </source>
</evidence>
<protein>
    <submittedName>
        <fullName evidence="2">Uncharacterized protein</fullName>
    </submittedName>
</protein>
<dbReference type="AlphaFoldDB" id="A0A1Y1VA44"/>
<organism evidence="2 3">
    <name type="scientific">Piromyces finnis</name>
    <dbReference type="NCBI Taxonomy" id="1754191"/>
    <lineage>
        <taxon>Eukaryota</taxon>
        <taxon>Fungi</taxon>
        <taxon>Fungi incertae sedis</taxon>
        <taxon>Chytridiomycota</taxon>
        <taxon>Chytridiomycota incertae sedis</taxon>
        <taxon>Neocallimastigomycetes</taxon>
        <taxon>Neocallimastigales</taxon>
        <taxon>Neocallimastigaceae</taxon>
        <taxon>Piromyces</taxon>
    </lineage>
</organism>
<comment type="caution">
    <text evidence="2">The sequence shown here is derived from an EMBL/GenBank/DDBJ whole genome shotgun (WGS) entry which is preliminary data.</text>
</comment>
<keyword evidence="1" id="KW-0472">Membrane</keyword>
<keyword evidence="1" id="KW-0812">Transmembrane</keyword>
<gene>
    <name evidence="2" type="ORF">BCR36DRAFT_583102</name>
</gene>
<sequence>MTFEYYIKKDEYQYSNTTELILESCPEEERNNEKCFTRYCIENNDCYSYKCVNNTCIINEDFTTYHCFFDNFENKMLCGKTLYENCKNNEECYPGSCNEQNFCIDKSVPYISNGMKKDFFIFIFIIIIILILIVIVCHRKNKNKTFD</sequence>
<reference evidence="2 3" key="1">
    <citation type="submission" date="2016-08" db="EMBL/GenBank/DDBJ databases">
        <title>Genomes of anaerobic fungi encode conserved fungal cellulosomes for biomass hydrolysis.</title>
        <authorList>
            <consortium name="DOE Joint Genome Institute"/>
            <person name="Haitjema C.H."/>
            <person name="Gilmore S.P."/>
            <person name="Henske J.K."/>
            <person name="Solomon K.V."/>
            <person name="De Groot R."/>
            <person name="Kuo A."/>
            <person name="Mondo S.J."/>
            <person name="Salamov A.A."/>
            <person name="Labutti K."/>
            <person name="Zhao Z."/>
            <person name="Chiniquy J."/>
            <person name="Barry K."/>
            <person name="Brewer H.M."/>
            <person name="Purvine S.O."/>
            <person name="Wright A.T."/>
            <person name="Boxma B."/>
            <person name="Van Alen T."/>
            <person name="Hackstein J.H."/>
            <person name="Baker S.E."/>
            <person name="Grigoriev I.V."/>
            <person name="O'Malley M.A."/>
        </authorList>
    </citation>
    <scope>NUCLEOTIDE SEQUENCE [LARGE SCALE GENOMIC DNA]</scope>
    <source>
        <strain evidence="3">finn</strain>
    </source>
</reference>